<evidence type="ECO:0000313" key="1">
    <source>
        <dbReference type="EMBL" id="TGY95331.1"/>
    </source>
</evidence>
<accession>A0AC61RU84</accession>
<evidence type="ECO:0000313" key="2">
    <source>
        <dbReference type="Proteomes" id="UP000304953"/>
    </source>
</evidence>
<sequence>MKIQDLNISASSKSALKSIGLTMVSELAGQNYITLVNKFPKNFNIKPLINELNPLGYLLPPSNEISVYDVPMSKRLQNALIRNGVMYLSQLSSYPKEEILHFRNLGEKTVIELEQICQEYNIEIRSILSIKEHFNKYQFPSKIYPMLFQNNISCLDDFKHMTAHDLYQICKEDYCLAMQIYYILTDNGIKFDNWQDKYIFEILPEKNAALLWKKHKISMLSQMPACNECMLKQSLSSSNSFAAAMKELLSIG</sequence>
<reference evidence="1" key="1">
    <citation type="submission" date="2019-04" db="EMBL/GenBank/DDBJ databases">
        <title>Microbes associate with the intestines of laboratory mice.</title>
        <authorList>
            <person name="Navarre W."/>
            <person name="Wong E."/>
            <person name="Huang K."/>
            <person name="Tropini C."/>
            <person name="Ng K."/>
            <person name="Yu B."/>
        </authorList>
    </citation>
    <scope>NUCLEOTIDE SEQUENCE</scope>
    <source>
        <strain evidence="1">NM01_1-7b</strain>
    </source>
</reference>
<keyword evidence="2" id="KW-1185">Reference proteome</keyword>
<proteinExistence type="predicted"/>
<protein>
    <submittedName>
        <fullName evidence="1">Uncharacterized protein</fullName>
    </submittedName>
</protein>
<organism evidence="1 2">
    <name type="scientific">Petralouisia muris</name>
    <dbReference type="NCBI Taxonomy" id="3032872"/>
    <lineage>
        <taxon>Bacteria</taxon>
        <taxon>Bacillati</taxon>
        <taxon>Bacillota</taxon>
        <taxon>Clostridia</taxon>
        <taxon>Lachnospirales</taxon>
        <taxon>Lachnospiraceae</taxon>
        <taxon>Petralouisia</taxon>
    </lineage>
</organism>
<comment type="caution">
    <text evidence="1">The sequence shown here is derived from an EMBL/GenBank/DDBJ whole genome shotgun (WGS) entry which is preliminary data.</text>
</comment>
<gene>
    <name evidence="1" type="ORF">E5329_15630</name>
</gene>
<dbReference type="EMBL" id="SRYA01000031">
    <property type="protein sequence ID" value="TGY95331.1"/>
    <property type="molecule type" value="Genomic_DNA"/>
</dbReference>
<name>A0AC61RU84_9FIRM</name>
<dbReference type="Proteomes" id="UP000304953">
    <property type="component" value="Unassembled WGS sequence"/>
</dbReference>